<dbReference type="EMBL" id="CP010951">
    <property type="protein sequence ID" value="AMO25494.1"/>
    <property type="molecule type" value="Genomic_DNA"/>
</dbReference>
<dbReference type="PANTHER" id="PTHR30055">
    <property type="entry name" value="HTH-TYPE TRANSCRIPTIONAL REGULATOR RUTR"/>
    <property type="match status" value="1"/>
</dbReference>
<sequence>MSAQTQARILQATKESLAEHGYAGTSMTGVAKRLGLTQPALSYHFDNKYQLMAATAESIYDEMAAHFRAAAPESLTPQERILAFVEAAFEQTASVNQRALIELLLAARRDPRCHAVVEPVIERRDRGFQQFWADIVRAMPVNEQRMALLRDFAVSLYRGITVCRSLRGDDPTFALQHAIVRSLVRDLL</sequence>
<keyword evidence="2" id="KW-0805">Transcription regulation</keyword>
<dbReference type="PROSITE" id="PS01081">
    <property type="entry name" value="HTH_TETR_1"/>
    <property type="match status" value="1"/>
</dbReference>
<dbReference type="PRINTS" id="PR00455">
    <property type="entry name" value="HTHTETR"/>
</dbReference>
<dbReference type="InterPro" id="IPR023772">
    <property type="entry name" value="DNA-bd_HTH_TetR-type_CS"/>
</dbReference>
<evidence type="ECO:0000313" key="8">
    <source>
        <dbReference type="Proteomes" id="UP000070433"/>
    </source>
</evidence>
<proteinExistence type="predicted"/>
<evidence type="ECO:0000256" key="2">
    <source>
        <dbReference type="ARBA" id="ARBA00023015"/>
    </source>
</evidence>
<keyword evidence="4" id="KW-0804">Transcription</keyword>
<dbReference type="InterPro" id="IPR009057">
    <property type="entry name" value="Homeodomain-like_sf"/>
</dbReference>
<keyword evidence="3 5" id="KW-0238">DNA-binding</keyword>
<keyword evidence="1" id="KW-0678">Repressor</keyword>
<dbReference type="Proteomes" id="UP000070433">
    <property type="component" value="Chromosome"/>
</dbReference>
<protein>
    <recommendedName>
        <fullName evidence="6">HTH tetR-type domain-containing protein</fullName>
    </recommendedName>
</protein>
<evidence type="ECO:0000259" key="6">
    <source>
        <dbReference type="PROSITE" id="PS50977"/>
    </source>
</evidence>
<dbReference type="OrthoDB" id="5293556at2"/>
<dbReference type="InterPro" id="IPR050109">
    <property type="entry name" value="HTH-type_TetR-like_transc_reg"/>
</dbReference>
<name>A0A127JZX3_9BURK</name>
<dbReference type="PROSITE" id="PS50977">
    <property type="entry name" value="HTH_TETR_2"/>
    <property type="match status" value="1"/>
</dbReference>
<evidence type="ECO:0000313" key="7">
    <source>
        <dbReference type="EMBL" id="AMO25494.1"/>
    </source>
</evidence>
<feature type="DNA-binding region" description="H-T-H motif" evidence="5">
    <location>
        <begin position="26"/>
        <end position="45"/>
    </location>
</feature>
<dbReference type="Gene3D" id="1.10.357.10">
    <property type="entry name" value="Tetracycline Repressor, domain 2"/>
    <property type="match status" value="1"/>
</dbReference>
<evidence type="ECO:0000256" key="3">
    <source>
        <dbReference type="ARBA" id="ARBA00023125"/>
    </source>
</evidence>
<dbReference type="GO" id="GO:0000976">
    <property type="term" value="F:transcription cis-regulatory region binding"/>
    <property type="evidence" value="ECO:0007669"/>
    <property type="project" value="TreeGrafter"/>
</dbReference>
<evidence type="ECO:0000256" key="5">
    <source>
        <dbReference type="PROSITE-ProRule" id="PRU00335"/>
    </source>
</evidence>
<dbReference type="PANTHER" id="PTHR30055:SF146">
    <property type="entry name" value="HTH-TYPE TRANSCRIPTIONAL DUAL REGULATOR CECR"/>
    <property type="match status" value="1"/>
</dbReference>
<dbReference type="Pfam" id="PF00440">
    <property type="entry name" value="TetR_N"/>
    <property type="match status" value="1"/>
</dbReference>
<keyword evidence="8" id="KW-1185">Reference proteome</keyword>
<dbReference type="GO" id="GO:0003700">
    <property type="term" value="F:DNA-binding transcription factor activity"/>
    <property type="evidence" value="ECO:0007669"/>
    <property type="project" value="TreeGrafter"/>
</dbReference>
<gene>
    <name evidence="7" type="ORF">UC35_15880</name>
</gene>
<accession>A0A127JZX3</accession>
<dbReference type="SUPFAM" id="SSF46689">
    <property type="entry name" value="Homeodomain-like"/>
    <property type="match status" value="1"/>
</dbReference>
<reference evidence="7 8" key="1">
    <citation type="journal article" date="2014" name="Int. J. Syst. Evol. Microbiol.">
        <title>Ramlibacter solisilvae sp. nov., isolated from forest soil, and emended description of the genus Ramlibacter.</title>
        <authorList>
            <person name="Lee H.J."/>
            <person name="Lee S.H."/>
            <person name="Lee S.S."/>
            <person name="Lee J.S."/>
            <person name="Kim Y."/>
            <person name="Kim S.C."/>
            <person name="Jeon C.O."/>
        </authorList>
    </citation>
    <scope>NUCLEOTIDE SEQUENCE [LARGE SCALE GENOMIC DNA]</scope>
    <source>
        <strain evidence="7 8">5-10</strain>
    </source>
</reference>
<dbReference type="InterPro" id="IPR001647">
    <property type="entry name" value="HTH_TetR"/>
</dbReference>
<feature type="domain" description="HTH tetR-type" evidence="6">
    <location>
        <begin position="3"/>
        <end position="63"/>
    </location>
</feature>
<evidence type="ECO:0000256" key="4">
    <source>
        <dbReference type="ARBA" id="ARBA00023163"/>
    </source>
</evidence>
<organism evidence="7 8">
    <name type="scientific">Ramlibacter tataouinensis</name>
    <dbReference type="NCBI Taxonomy" id="94132"/>
    <lineage>
        <taxon>Bacteria</taxon>
        <taxon>Pseudomonadati</taxon>
        <taxon>Pseudomonadota</taxon>
        <taxon>Betaproteobacteria</taxon>
        <taxon>Burkholderiales</taxon>
        <taxon>Comamonadaceae</taxon>
        <taxon>Ramlibacter</taxon>
    </lineage>
</organism>
<dbReference type="AlphaFoldDB" id="A0A127JZX3"/>
<evidence type="ECO:0000256" key="1">
    <source>
        <dbReference type="ARBA" id="ARBA00022491"/>
    </source>
</evidence>